<dbReference type="Pfam" id="PF11382">
    <property type="entry name" value="MctB"/>
    <property type="match status" value="1"/>
</dbReference>
<evidence type="ECO:0000256" key="1">
    <source>
        <dbReference type="SAM" id="MobiDB-lite"/>
    </source>
</evidence>
<dbReference type="GO" id="GO:0055070">
    <property type="term" value="P:copper ion homeostasis"/>
    <property type="evidence" value="ECO:0007669"/>
    <property type="project" value="InterPro"/>
</dbReference>
<organism evidence="2 3">
    <name type="scientific">Candidatus Neomicrothrix parvicella RN1</name>
    <dbReference type="NCBI Taxonomy" id="1229780"/>
    <lineage>
        <taxon>Bacteria</taxon>
        <taxon>Bacillati</taxon>
        <taxon>Actinomycetota</taxon>
        <taxon>Acidimicrobiia</taxon>
        <taxon>Acidimicrobiales</taxon>
        <taxon>Microthrixaceae</taxon>
        <taxon>Candidatus Neomicrothrix</taxon>
    </lineage>
</organism>
<dbReference type="InterPro" id="IPR021522">
    <property type="entry name" value="MctB"/>
</dbReference>
<reference evidence="2 3" key="1">
    <citation type="journal article" date="2013" name="ISME J.">
        <title>Metabolic model for the filamentous 'Candidatus Microthrix parvicella' based on genomic and metagenomic analyses.</title>
        <authorList>
            <person name="Jon McIlroy S."/>
            <person name="Kristiansen R."/>
            <person name="Albertsen M."/>
            <person name="Michael Karst S."/>
            <person name="Rossetti S."/>
            <person name="Lund Nielsen J."/>
            <person name="Tandoi V."/>
            <person name="James Seviour R."/>
            <person name="Nielsen P.H."/>
        </authorList>
    </citation>
    <scope>NUCLEOTIDE SEQUENCE [LARGE SCALE GENOMIC DNA]</scope>
    <source>
        <strain evidence="2 3">RN1</strain>
    </source>
</reference>
<name>R4Z589_9ACTN</name>
<sequence>MIKLRTHIISLTAVFLALGIGLMLGSTFLDRTFVDALDAQVKSLNGRLEDRTAEVKSLTEVLDEQTLSEAAIQPAHLERLLAGRLSGSEVVILANRGVDSDQVARTVAVLQAAGAEIPAVLWLTDRWNPADPKTSVEIADSLGLVGADDPQQVTVAAADLLATALAGPTRATNPTATTATTTATTTGGGAAPGEPTAAPPSTTPTPSSSATTTTLPPEPEDVLAALAKADLIEPEAAPAGNLSAPAPEALIMYITGEGSVLKPKEAFVPVATALAATSPGRVLLAETRTTRSLTELATDEDVAARGASLEAARDLTALAGQVSTLDGLETPLGKVAAVAALMELAEGKTGNYGMAKGVDSVLPEVGG</sequence>
<dbReference type="GO" id="GO:0016020">
    <property type="term" value="C:membrane"/>
    <property type="evidence" value="ECO:0007669"/>
    <property type="project" value="InterPro"/>
</dbReference>
<evidence type="ECO:0000313" key="2">
    <source>
        <dbReference type="EMBL" id="CCM63727.1"/>
    </source>
</evidence>
<dbReference type="RefSeq" id="WP_012226776.1">
    <property type="nucleotide sequence ID" value="NZ_HG422565.1"/>
</dbReference>
<dbReference type="EMBL" id="CANL01000022">
    <property type="protein sequence ID" value="CCM63727.1"/>
    <property type="molecule type" value="Genomic_DNA"/>
</dbReference>
<dbReference type="HOGENOM" id="CLU_072020_0_1_11"/>
<accession>R4Z589</accession>
<proteinExistence type="predicted"/>
<feature type="compositionally biased region" description="Low complexity" evidence="1">
    <location>
        <begin position="170"/>
        <end position="185"/>
    </location>
</feature>
<evidence type="ECO:0008006" key="4">
    <source>
        <dbReference type="Google" id="ProtNLM"/>
    </source>
</evidence>
<comment type="caution">
    <text evidence="2">The sequence shown here is derived from an EMBL/GenBank/DDBJ whole genome shotgun (WGS) entry which is preliminary data.</text>
</comment>
<feature type="region of interest" description="Disordered" evidence="1">
    <location>
        <begin position="170"/>
        <end position="217"/>
    </location>
</feature>
<dbReference type="STRING" id="1229780.BN381_290086"/>
<keyword evidence="3" id="KW-1185">Reference proteome</keyword>
<dbReference type="Proteomes" id="UP000018291">
    <property type="component" value="Unassembled WGS sequence"/>
</dbReference>
<protein>
    <recommendedName>
        <fullName evidence="4">Copper transporter</fullName>
    </recommendedName>
</protein>
<dbReference type="AlphaFoldDB" id="R4Z589"/>
<feature type="compositionally biased region" description="Low complexity" evidence="1">
    <location>
        <begin position="204"/>
        <end position="215"/>
    </location>
</feature>
<evidence type="ECO:0000313" key="3">
    <source>
        <dbReference type="Proteomes" id="UP000018291"/>
    </source>
</evidence>
<gene>
    <name evidence="2" type="ORF">BN381_290086</name>
</gene>